<protein>
    <submittedName>
        <fullName evidence="4">NUDIX domain-containing protein</fullName>
    </submittedName>
</protein>
<dbReference type="PANTHER" id="PTHR43736:SF1">
    <property type="entry name" value="DIHYDRONEOPTERIN TRIPHOSPHATE DIPHOSPHATASE"/>
    <property type="match status" value="1"/>
</dbReference>
<organism evidence="4 5">
    <name type="scientific">Salinimicrobium gaetbulicola</name>
    <dbReference type="NCBI Taxonomy" id="999702"/>
    <lineage>
        <taxon>Bacteria</taxon>
        <taxon>Pseudomonadati</taxon>
        <taxon>Bacteroidota</taxon>
        <taxon>Flavobacteriia</taxon>
        <taxon>Flavobacteriales</taxon>
        <taxon>Flavobacteriaceae</taxon>
        <taxon>Salinimicrobium</taxon>
    </lineage>
</organism>
<comment type="similarity">
    <text evidence="2">Belongs to the Nudix hydrolase family.</text>
</comment>
<comment type="caution">
    <text evidence="4">The sequence shown here is derived from an EMBL/GenBank/DDBJ whole genome shotgun (WGS) entry which is preliminary data.</text>
</comment>
<keyword evidence="1 2" id="KW-0378">Hydrolase</keyword>
<name>A0ABW3IBP0_9FLAO</name>
<evidence type="ECO:0000313" key="4">
    <source>
        <dbReference type="EMBL" id="MFD0975521.1"/>
    </source>
</evidence>
<accession>A0ABW3IBP0</accession>
<dbReference type="InterPro" id="IPR015797">
    <property type="entry name" value="NUDIX_hydrolase-like_dom_sf"/>
</dbReference>
<dbReference type="InterPro" id="IPR020476">
    <property type="entry name" value="Nudix_hydrolase"/>
</dbReference>
<sequence length="143" mass="16462">MAKQKIAITTDCVVFYKASSEKLKILLVERKNEPFKNDWALPGGFLEDEEPLEEGAKRELKEETGLQIFEVYQLRAFGNPGRDPRGRTISIAFWGEVFSEEKVEGSDDAKDAKWFDLENLPELAFDHKQIIEFAKKVYKSEKS</sequence>
<dbReference type="Gene3D" id="3.90.79.10">
    <property type="entry name" value="Nucleoside Triphosphate Pyrophosphohydrolase"/>
    <property type="match status" value="1"/>
</dbReference>
<feature type="domain" description="Nudix hydrolase" evidence="3">
    <location>
        <begin position="5"/>
        <end position="139"/>
    </location>
</feature>
<gene>
    <name evidence="4" type="ORF">ACFQ1G_01845</name>
</gene>
<dbReference type="InterPro" id="IPR020084">
    <property type="entry name" value="NUDIX_hydrolase_CS"/>
</dbReference>
<dbReference type="PROSITE" id="PS00893">
    <property type="entry name" value="NUDIX_BOX"/>
    <property type="match status" value="1"/>
</dbReference>
<proteinExistence type="inferred from homology"/>
<evidence type="ECO:0000259" key="3">
    <source>
        <dbReference type="PROSITE" id="PS51462"/>
    </source>
</evidence>
<reference evidence="5" key="1">
    <citation type="journal article" date="2019" name="Int. J. Syst. Evol. Microbiol.">
        <title>The Global Catalogue of Microorganisms (GCM) 10K type strain sequencing project: providing services to taxonomists for standard genome sequencing and annotation.</title>
        <authorList>
            <consortium name="The Broad Institute Genomics Platform"/>
            <consortium name="The Broad Institute Genome Sequencing Center for Infectious Disease"/>
            <person name="Wu L."/>
            <person name="Ma J."/>
        </authorList>
    </citation>
    <scope>NUCLEOTIDE SEQUENCE [LARGE SCALE GENOMIC DNA]</scope>
    <source>
        <strain evidence="5">CCUG 60898</strain>
    </source>
</reference>
<dbReference type="CDD" id="cd18873">
    <property type="entry name" value="NUDIX_NadM_like"/>
    <property type="match status" value="1"/>
</dbReference>
<dbReference type="SUPFAM" id="SSF55811">
    <property type="entry name" value="Nudix"/>
    <property type="match status" value="1"/>
</dbReference>
<dbReference type="EMBL" id="JBHTJP010000032">
    <property type="protein sequence ID" value="MFD0975521.1"/>
    <property type="molecule type" value="Genomic_DNA"/>
</dbReference>
<dbReference type="PRINTS" id="PR00502">
    <property type="entry name" value="NUDIXFAMILY"/>
</dbReference>
<evidence type="ECO:0000256" key="2">
    <source>
        <dbReference type="RuleBase" id="RU003476"/>
    </source>
</evidence>
<evidence type="ECO:0000256" key="1">
    <source>
        <dbReference type="ARBA" id="ARBA00022801"/>
    </source>
</evidence>
<keyword evidence="5" id="KW-1185">Reference proteome</keyword>
<dbReference type="PROSITE" id="PS51462">
    <property type="entry name" value="NUDIX"/>
    <property type="match status" value="1"/>
</dbReference>
<evidence type="ECO:0000313" key="5">
    <source>
        <dbReference type="Proteomes" id="UP001597100"/>
    </source>
</evidence>
<dbReference type="Proteomes" id="UP001597100">
    <property type="component" value="Unassembled WGS sequence"/>
</dbReference>
<dbReference type="InterPro" id="IPR000086">
    <property type="entry name" value="NUDIX_hydrolase_dom"/>
</dbReference>
<dbReference type="RefSeq" id="WP_380736543.1">
    <property type="nucleotide sequence ID" value="NZ_JBHTJP010000032.1"/>
</dbReference>
<dbReference type="Pfam" id="PF00293">
    <property type="entry name" value="NUDIX"/>
    <property type="match status" value="1"/>
</dbReference>
<dbReference type="PANTHER" id="PTHR43736">
    <property type="entry name" value="ADP-RIBOSE PYROPHOSPHATASE"/>
    <property type="match status" value="1"/>
</dbReference>